<dbReference type="AlphaFoldDB" id="A0A1H9XGF1"/>
<evidence type="ECO:0008006" key="4">
    <source>
        <dbReference type="Google" id="ProtNLM"/>
    </source>
</evidence>
<gene>
    <name evidence="2" type="ORF">SAMN04487818_11540</name>
</gene>
<dbReference type="RefSeq" id="WP_092785678.1">
    <property type="nucleotide sequence ID" value="NZ_FOGI01000015.1"/>
</dbReference>
<dbReference type="Gene3D" id="1.50.10.20">
    <property type="match status" value="1"/>
</dbReference>
<dbReference type="SUPFAM" id="SSF48239">
    <property type="entry name" value="Terpenoid cyclases/Protein prenyltransferases"/>
    <property type="match status" value="1"/>
</dbReference>
<evidence type="ECO:0000256" key="1">
    <source>
        <dbReference type="SAM" id="SignalP"/>
    </source>
</evidence>
<proteinExistence type="predicted"/>
<keyword evidence="3" id="KW-1185">Reference proteome</keyword>
<organism evidence="2 3">
    <name type="scientific">Actinokineospora terrae</name>
    <dbReference type="NCBI Taxonomy" id="155974"/>
    <lineage>
        <taxon>Bacteria</taxon>
        <taxon>Bacillati</taxon>
        <taxon>Actinomycetota</taxon>
        <taxon>Actinomycetes</taxon>
        <taxon>Pseudonocardiales</taxon>
        <taxon>Pseudonocardiaceae</taxon>
        <taxon>Actinokineospora</taxon>
    </lineage>
</organism>
<dbReference type="EMBL" id="FOGI01000015">
    <property type="protein sequence ID" value="SES45215.1"/>
    <property type="molecule type" value="Genomic_DNA"/>
</dbReference>
<name>A0A1H9XGF1_9PSEU</name>
<sequence>MRLRSAVLALACAAGAVVAAPTAQATTTHNRADAASGWLARQFVNGDHLETDFGGTSYPDAGLTIDAVFAFASSGTADNYGAAALTWLAQPTVLSGYIGDGTEAYAGATAKTALAVQVRGGNPTSFGGVNLITRLNSLLTPSGRFSDQSIYGDYSNAFTQSLAVIALDRTPAGAPVSAVNFTAGTQCPDGGFPIVFGAPTCTSDTDATAVVVQALLATGRTTAAQQGLTWLKSKQQANGGLAYGDGSGTPNTNTTGLAGQAFRAGGRPLAALKARQYVLSLQANCTAPVSDRGAIAYDSTGINPNTVTRATAQAILGLRGAPFATLTSAGSTNGAPTLAC</sequence>
<evidence type="ECO:0000313" key="2">
    <source>
        <dbReference type="EMBL" id="SES45215.1"/>
    </source>
</evidence>
<feature type="chain" id="PRO_5038553675" description="Prenyltransferase and squalene oxidase repeat-containing protein" evidence="1">
    <location>
        <begin position="20"/>
        <end position="340"/>
    </location>
</feature>
<evidence type="ECO:0000313" key="3">
    <source>
        <dbReference type="Proteomes" id="UP000199051"/>
    </source>
</evidence>
<dbReference type="Proteomes" id="UP000199051">
    <property type="component" value="Unassembled WGS sequence"/>
</dbReference>
<feature type="signal peptide" evidence="1">
    <location>
        <begin position="1"/>
        <end position="19"/>
    </location>
</feature>
<dbReference type="InterPro" id="IPR008930">
    <property type="entry name" value="Terpenoid_cyclase/PrenylTrfase"/>
</dbReference>
<reference evidence="3" key="1">
    <citation type="submission" date="2016-10" db="EMBL/GenBank/DDBJ databases">
        <authorList>
            <person name="Varghese N."/>
            <person name="Submissions S."/>
        </authorList>
    </citation>
    <scope>NUCLEOTIDE SEQUENCE [LARGE SCALE GENOMIC DNA]</scope>
    <source>
        <strain evidence="3">DSM 44260</strain>
    </source>
</reference>
<protein>
    <recommendedName>
        <fullName evidence="4">Prenyltransferase and squalene oxidase repeat-containing protein</fullName>
    </recommendedName>
</protein>
<keyword evidence="1" id="KW-0732">Signal</keyword>
<dbReference type="STRING" id="155974.SAMN04487818_11540"/>
<accession>A0A1H9XGF1</accession>